<keyword evidence="2" id="KW-1185">Reference proteome</keyword>
<dbReference type="GO" id="GO:0003690">
    <property type="term" value="F:double-stranded DNA binding"/>
    <property type="evidence" value="ECO:0000318"/>
    <property type="project" value="GO_Central"/>
</dbReference>
<feature type="compositionally biased region" description="Polar residues" evidence="1">
    <location>
        <begin position="52"/>
        <end position="66"/>
    </location>
</feature>
<dbReference type="AlphaFoldDB" id="A0A1U7Z1F9"/>
<feature type="region of interest" description="Disordered" evidence="1">
    <location>
        <begin position="23"/>
        <end position="131"/>
    </location>
</feature>
<dbReference type="InterPro" id="IPR033246">
    <property type="entry name" value="BIN4"/>
</dbReference>
<dbReference type="KEGG" id="nnu:104588280"/>
<accession>A0A1U7Z1F9</accession>
<evidence type="ECO:0000256" key="1">
    <source>
        <dbReference type="SAM" id="MobiDB-lite"/>
    </source>
</evidence>
<dbReference type="eggNOG" id="ENOG502QTVM">
    <property type="taxonomic scope" value="Eukaryota"/>
</dbReference>
<feature type="compositionally biased region" description="Basic and acidic residues" evidence="1">
    <location>
        <begin position="37"/>
        <end position="51"/>
    </location>
</feature>
<dbReference type="GO" id="GO:0005634">
    <property type="term" value="C:nucleus"/>
    <property type="evidence" value="ECO:0000318"/>
    <property type="project" value="GO_Central"/>
</dbReference>
<organism evidence="2 3">
    <name type="scientific">Nelumbo nucifera</name>
    <name type="common">Sacred lotus</name>
    <dbReference type="NCBI Taxonomy" id="4432"/>
    <lineage>
        <taxon>Eukaryota</taxon>
        <taxon>Viridiplantae</taxon>
        <taxon>Streptophyta</taxon>
        <taxon>Embryophyta</taxon>
        <taxon>Tracheophyta</taxon>
        <taxon>Spermatophyta</taxon>
        <taxon>Magnoliopsida</taxon>
        <taxon>Proteales</taxon>
        <taxon>Nelumbonaceae</taxon>
        <taxon>Nelumbo</taxon>
    </lineage>
</organism>
<sequence>MMSSSREGSPDWLRCFQAPQQSLVTLSSDSEPSLDGSRVREDDVDHKEQSIHKTPQLSEGDQNQDTILIDSGGESPMTKTPKVKSPKSQVKQKYPKSQEKVENKKPTKKKKVENQNQIEGNEGKGEAMEEEVLERKHVEPHVSTSRLPLLCSDKVQRSKALVECEGESIDMSGDVGAVGRVIISETQSKNHEMLLDLKGTIYKTTILPCRTFCVVSFGQAEAKIEAVMNDFIQLKPQSNVYEAETMIEGTLDGFSFDSEEETDKIPTAVACQTDQNDEAEEQQTTGKTKGKVDKTLGVRKKGKAAGKPPKKGKRKAQAPKKAKSAKK</sequence>
<gene>
    <name evidence="3" type="primary">LOC104588280</name>
</gene>
<feature type="compositionally biased region" description="Basic and acidic residues" evidence="1">
    <location>
        <begin position="96"/>
        <end position="105"/>
    </location>
</feature>
<keyword evidence="3" id="KW-0238">DNA-binding</keyword>
<dbReference type="GO" id="GO:0009330">
    <property type="term" value="C:DNA topoisomerase type II (double strand cut, ATP-hydrolyzing) complex"/>
    <property type="evidence" value="ECO:0000318"/>
    <property type="project" value="GO_Central"/>
</dbReference>
<name>A0A1U7Z1F9_NELNU</name>
<dbReference type="OrthoDB" id="549068at2759"/>
<dbReference type="OMA" id="QTDQNEG"/>
<dbReference type="PANTHER" id="PTHR34810">
    <property type="entry name" value="DNA-BINDING PROTEIN BIN4"/>
    <property type="match status" value="1"/>
</dbReference>
<dbReference type="GO" id="GO:0042023">
    <property type="term" value="P:DNA endoreduplication"/>
    <property type="evidence" value="ECO:0000318"/>
    <property type="project" value="GO_Central"/>
</dbReference>
<dbReference type="PANTHER" id="PTHR34810:SF1">
    <property type="entry name" value="DNA-BINDING PROTEIN BIN4"/>
    <property type="match status" value="1"/>
</dbReference>
<proteinExistence type="predicted"/>
<dbReference type="STRING" id="4432.A0A1U7Z1F9"/>
<dbReference type="InParanoid" id="A0A1U7Z1F9"/>
<dbReference type="Proteomes" id="UP000189703">
    <property type="component" value="Unplaced"/>
</dbReference>
<feature type="compositionally biased region" description="Basic residues" evidence="1">
    <location>
        <begin position="297"/>
        <end position="327"/>
    </location>
</feature>
<evidence type="ECO:0000313" key="3">
    <source>
        <dbReference type="RefSeq" id="XP_010244442.1"/>
    </source>
</evidence>
<feature type="compositionally biased region" description="Basic and acidic residues" evidence="1">
    <location>
        <begin position="121"/>
        <end position="131"/>
    </location>
</feature>
<dbReference type="RefSeq" id="XP_010244442.1">
    <property type="nucleotide sequence ID" value="XM_010246140.2"/>
</dbReference>
<dbReference type="GO" id="GO:0051276">
    <property type="term" value="P:chromosome organization"/>
    <property type="evidence" value="ECO:0000318"/>
    <property type="project" value="GO_Central"/>
</dbReference>
<feature type="region of interest" description="Disordered" evidence="1">
    <location>
        <begin position="270"/>
        <end position="327"/>
    </location>
</feature>
<reference evidence="3" key="1">
    <citation type="submission" date="2025-08" db="UniProtKB">
        <authorList>
            <consortium name="RefSeq"/>
        </authorList>
    </citation>
    <scope>IDENTIFICATION</scope>
</reference>
<dbReference type="GeneID" id="104588280"/>
<protein>
    <submittedName>
        <fullName evidence="3">DNA-binding protein BIN4</fullName>
    </submittedName>
</protein>
<evidence type="ECO:0000313" key="2">
    <source>
        <dbReference type="Proteomes" id="UP000189703"/>
    </source>
</evidence>